<proteinExistence type="predicted"/>
<accession>A0A1S6IQA7</accession>
<protein>
    <submittedName>
        <fullName evidence="1">Uncharacterized protein</fullName>
    </submittedName>
</protein>
<evidence type="ECO:0000313" key="2">
    <source>
        <dbReference type="Proteomes" id="UP000188993"/>
    </source>
</evidence>
<organism evidence="1 2">
    <name type="scientific">Jeotgalibaca dankookensis</name>
    <dbReference type="NCBI Taxonomy" id="708126"/>
    <lineage>
        <taxon>Bacteria</taxon>
        <taxon>Bacillati</taxon>
        <taxon>Bacillota</taxon>
        <taxon>Bacilli</taxon>
        <taxon>Lactobacillales</taxon>
        <taxon>Carnobacteriaceae</taxon>
        <taxon>Jeotgalibaca</taxon>
    </lineage>
</organism>
<dbReference type="Proteomes" id="UP000188993">
    <property type="component" value="Chromosome"/>
</dbReference>
<name>A0A1S6IQA7_9LACT</name>
<reference evidence="1 2" key="1">
    <citation type="journal article" date="2014" name="Int. J. Syst. Evol. Microbiol.">
        <title>Jeotgalibaca dankookensis gen. nov., sp. nov., a member of the family Carnobacteriaceae, isolated from seujeot (Korean traditional food).</title>
        <authorList>
            <person name="Lee D.G."/>
            <person name="Trujillo M.E."/>
            <person name="Kang H."/>
            <person name="Ahn T.Y."/>
        </authorList>
    </citation>
    <scope>NUCLEOTIDE SEQUENCE [LARGE SCALE GENOMIC DNA]</scope>
    <source>
        <strain evidence="1 2">EX-07</strain>
    </source>
</reference>
<sequence>MNEDIFQIIKDYVKLIGLDKKNIVTFTIDDNNTKQIEDITIIDTMKNINHVLLIESLYNLSLNNIGKSIIILRKVDFSMENINTISNGLDLLYKVQNENYDFQVIDYLLSDGLFYFSLVSNDLI</sequence>
<dbReference type="AlphaFoldDB" id="A0A1S6IQA7"/>
<dbReference type="RefSeq" id="WP_062468559.1">
    <property type="nucleotide sequence ID" value="NZ_BBYN01000009.1"/>
</dbReference>
<dbReference type="KEGG" id="jda:BW727_101361"/>
<keyword evidence="2" id="KW-1185">Reference proteome</keyword>
<dbReference type="EMBL" id="CP019728">
    <property type="protein sequence ID" value="AQS53728.1"/>
    <property type="molecule type" value="Genomic_DNA"/>
</dbReference>
<gene>
    <name evidence="1" type="ORF">BW727_101361</name>
</gene>
<evidence type="ECO:0000313" key="1">
    <source>
        <dbReference type="EMBL" id="AQS53728.1"/>
    </source>
</evidence>